<reference evidence="2" key="1">
    <citation type="submission" date="2021-01" db="EMBL/GenBank/DDBJ databases">
        <authorList>
            <person name="Corre E."/>
            <person name="Pelletier E."/>
            <person name="Niang G."/>
            <person name="Scheremetjew M."/>
            <person name="Finn R."/>
            <person name="Kale V."/>
            <person name="Holt S."/>
            <person name="Cochrane G."/>
            <person name="Meng A."/>
            <person name="Brown T."/>
            <person name="Cohen L."/>
        </authorList>
    </citation>
    <scope>NUCLEOTIDE SEQUENCE</scope>
    <source>
        <strain evidence="2">CCMP644</strain>
    </source>
</reference>
<evidence type="ECO:0000256" key="1">
    <source>
        <dbReference type="SAM" id="MobiDB-lite"/>
    </source>
</evidence>
<proteinExistence type="predicted"/>
<organism evidence="2">
    <name type="scientific">Hemiselmis andersenii</name>
    <name type="common">Cryptophyte alga</name>
    <dbReference type="NCBI Taxonomy" id="464988"/>
    <lineage>
        <taxon>Eukaryota</taxon>
        <taxon>Cryptophyceae</taxon>
        <taxon>Cryptomonadales</taxon>
        <taxon>Hemiselmidaceae</taxon>
        <taxon>Hemiselmis</taxon>
    </lineage>
</organism>
<gene>
    <name evidence="2" type="ORF">HAND00432_LOCUS10341</name>
</gene>
<accession>A0A7S1DRQ8</accession>
<dbReference type="EMBL" id="HBFX01017113">
    <property type="protein sequence ID" value="CAD8955803.1"/>
    <property type="molecule type" value="Transcribed_RNA"/>
</dbReference>
<name>A0A7S1DRQ8_HEMAN</name>
<feature type="region of interest" description="Disordered" evidence="1">
    <location>
        <begin position="11"/>
        <end position="43"/>
    </location>
</feature>
<sequence length="122" mass="12335">MGLSLGSLRLGLLPGVPDGRSMGLGTDPGVDAREDPAGLTTTGDWAGLGLSRARLLGEPPRSDRMDANTGDASPLLPALKRLLRAGGGDLPGAGLRGGGSPEEAALARCCTNSSLRAVSWEM</sequence>
<protein>
    <submittedName>
        <fullName evidence="2">Uncharacterized protein</fullName>
    </submittedName>
</protein>
<dbReference type="AlphaFoldDB" id="A0A7S1DRQ8"/>
<evidence type="ECO:0000313" key="2">
    <source>
        <dbReference type="EMBL" id="CAD8955803.1"/>
    </source>
</evidence>